<dbReference type="GO" id="GO:0016301">
    <property type="term" value="F:kinase activity"/>
    <property type="evidence" value="ECO:0007669"/>
    <property type="project" value="UniProtKB-KW"/>
</dbReference>
<organism evidence="1">
    <name type="scientific">hydrothermal vent metagenome</name>
    <dbReference type="NCBI Taxonomy" id="652676"/>
    <lineage>
        <taxon>unclassified sequences</taxon>
        <taxon>metagenomes</taxon>
        <taxon>ecological metagenomes</taxon>
    </lineage>
</organism>
<dbReference type="Gene3D" id="3.90.1200.10">
    <property type="match status" value="1"/>
</dbReference>
<gene>
    <name evidence="1" type="ORF">MNBD_GAMMA07-994</name>
</gene>
<sequence length="316" mass="36161">MILYMTDTHDALSKCLIDAQTSPFYMTLWQHLSEQISLHTHQSFKINAYTSVGGGSINEAYRVSNGHTHYFIKRGHINQLNMFKNEALALEEMQQLATIRVPRPICFGEHTQHTYIVMEYLNLSGHIDSIALGQQLATMHKISAKQFGWRQDNTIGSTPQQNQLTPLWLDFWREQRMAPQLVLAKKNGYGHALNTITDKLLPNMQCLFENHNPTPSMLHGDLWGGNAAALADGTPVIFDPAFYYGDRETDIAMTRLFGGFDSHFYAAYHEAWPLNDGFKVRQDFYNLYHVLNHLNLFGDGYLKQTIHLTERVLANI</sequence>
<dbReference type="PIRSF" id="PIRSF006221">
    <property type="entry name" value="Ketosamine-3-kinase"/>
    <property type="match status" value="1"/>
</dbReference>
<dbReference type="EMBL" id="UOFF01000219">
    <property type="protein sequence ID" value="VAW56364.1"/>
    <property type="molecule type" value="Genomic_DNA"/>
</dbReference>
<dbReference type="PANTHER" id="PTHR12149">
    <property type="entry name" value="FRUCTOSAMINE 3 KINASE-RELATED PROTEIN"/>
    <property type="match status" value="1"/>
</dbReference>
<dbReference type="Gene3D" id="3.30.200.20">
    <property type="entry name" value="Phosphorylase Kinase, domain 1"/>
    <property type="match status" value="1"/>
</dbReference>
<name>A0A3B0XJZ9_9ZZZZ</name>
<evidence type="ECO:0000313" key="1">
    <source>
        <dbReference type="EMBL" id="VAW56364.1"/>
    </source>
</evidence>
<dbReference type="AlphaFoldDB" id="A0A3B0XJZ9"/>
<keyword evidence="1" id="KW-0808">Transferase</keyword>
<dbReference type="PANTHER" id="PTHR12149:SF8">
    <property type="entry name" value="PROTEIN-RIBULOSAMINE 3-KINASE"/>
    <property type="match status" value="1"/>
</dbReference>
<accession>A0A3B0XJZ9</accession>
<protein>
    <submittedName>
        <fullName evidence="1">Ribulosamine/erythrulosamine 3-kinase potentially involved in protein deglycation</fullName>
    </submittedName>
</protein>
<dbReference type="InterPro" id="IPR016477">
    <property type="entry name" value="Fructo-/Ketosamine-3-kinase"/>
</dbReference>
<dbReference type="SUPFAM" id="SSF56112">
    <property type="entry name" value="Protein kinase-like (PK-like)"/>
    <property type="match status" value="1"/>
</dbReference>
<dbReference type="Pfam" id="PF03881">
    <property type="entry name" value="Fructosamin_kin"/>
    <property type="match status" value="1"/>
</dbReference>
<keyword evidence="1" id="KW-0418">Kinase</keyword>
<reference evidence="1" key="1">
    <citation type="submission" date="2018-06" db="EMBL/GenBank/DDBJ databases">
        <authorList>
            <person name="Zhirakovskaya E."/>
        </authorList>
    </citation>
    <scope>NUCLEOTIDE SEQUENCE</scope>
</reference>
<dbReference type="InterPro" id="IPR011009">
    <property type="entry name" value="Kinase-like_dom_sf"/>
</dbReference>
<proteinExistence type="predicted"/>